<dbReference type="PANTHER" id="PTHR30092">
    <property type="entry name" value="INNER MEMBRANE PROTEIN CRED"/>
    <property type="match status" value="1"/>
</dbReference>
<dbReference type="Pfam" id="PF06123">
    <property type="entry name" value="CreD"/>
    <property type="match status" value="1"/>
</dbReference>
<dbReference type="InterPro" id="IPR010364">
    <property type="entry name" value="Uncharacterised_IM_CreD"/>
</dbReference>
<keyword evidence="1" id="KW-0812">Transmembrane</keyword>
<comment type="caution">
    <text evidence="2">The sequence shown here is derived from an EMBL/GenBank/DDBJ whole genome shotgun (WGS) entry which is preliminary data.</text>
</comment>
<dbReference type="AlphaFoldDB" id="A0AAV3W8Z0"/>
<dbReference type="RefSeq" id="WP_114836649.1">
    <property type="nucleotide sequence ID" value="NZ_BJUJ01000009.1"/>
</dbReference>
<feature type="transmembrane region" description="Helical" evidence="1">
    <location>
        <begin position="323"/>
        <end position="341"/>
    </location>
</feature>
<feature type="transmembrane region" description="Helical" evidence="1">
    <location>
        <begin position="430"/>
        <end position="449"/>
    </location>
</feature>
<evidence type="ECO:0000313" key="3">
    <source>
        <dbReference type="Proteomes" id="UP000321274"/>
    </source>
</evidence>
<reference evidence="2 3" key="1">
    <citation type="submission" date="2019-07" db="EMBL/GenBank/DDBJ databases">
        <title>Whole genome shotgun sequence of Acinetobacter johnsonii NBRC 102197.</title>
        <authorList>
            <person name="Hosoyama A."/>
            <person name="Uohara A."/>
            <person name="Ohji S."/>
            <person name="Ichikawa N."/>
        </authorList>
    </citation>
    <scope>NUCLEOTIDE SEQUENCE [LARGE SCALE GENOMIC DNA]</scope>
    <source>
        <strain evidence="2 3">NBRC 102197</strain>
    </source>
</reference>
<feature type="transmembrane region" description="Helical" evidence="1">
    <location>
        <begin position="405"/>
        <end position="424"/>
    </location>
</feature>
<dbReference type="PANTHER" id="PTHR30092:SF0">
    <property type="entry name" value="INNER MEMBRANE PROTEIN CRED"/>
    <property type="match status" value="1"/>
</dbReference>
<keyword evidence="1" id="KW-1133">Transmembrane helix</keyword>
<dbReference type="PIRSF" id="PIRSF004548">
    <property type="entry name" value="CreD"/>
    <property type="match status" value="1"/>
</dbReference>
<organism evidence="2 3">
    <name type="scientific">Acinetobacter johnsonii</name>
    <dbReference type="NCBI Taxonomy" id="40214"/>
    <lineage>
        <taxon>Bacteria</taxon>
        <taxon>Pseudomonadati</taxon>
        <taxon>Pseudomonadota</taxon>
        <taxon>Gammaproteobacteria</taxon>
        <taxon>Moraxellales</taxon>
        <taxon>Moraxellaceae</taxon>
        <taxon>Acinetobacter</taxon>
    </lineage>
</organism>
<name>A0AAV3W8Z0_ACIJO</name>
<evidence type="ECO:0000256" key="1">
    <source>
        <dbReference type="SAM" id="Phobius"/>
    </source>
</evidence>
<sequence>MRSHFLSLKIIAIVILVAIFWIGLFFITSLVSERQDYQQAFLKEISQNHISPQTIISPYIQVPYQEQKTCLDEQKKSYACTEENWMYIGADSTQWTSNFNVSDDTYKRTIYRAISYQANLTAKGIFQKPLLENKTYLWDRAEIIFPVHDPRGLDQQPTLKILNKNYAFEVSSQGSDGSGFDFMNISAKKYPELINAIQNGFHFDLTANLTGLNRFTLIPTSRSVSYQAKGNWADIKYDGQNLPYAKTSTQQQFNAQWKNIALGHQNLNKFMYCESNECTRQFAQGNYVQTANSTEYEIAGHEKIGLSTEFLESVNVYTQTDRAIKYGIVIIIITFGCFFLFEVLKGLRIHPIQYSLVAMAQGIFFVLLLSISEYYAFAWAYIVAALACIGLMTWYLYFVMKGFKAAALFSIILMTLYSIMYMLLQSSGKTFLIGSVISFIILAVVMFITRHIDWYSIGNKPTPILKPYTPSNSE</sequence>
<dbReference type="EMBL" id="BJUJ01000009">
    <property type="protein sequence ID" value="GEK43335.1"/>
    <property type="molecule type" value="Genomic_DNA"/>
</dbReference>
<feature type="transmembrane region" description="Helical" evidence="1">
    <location>
        <begin position="353"/>
        <end position="372"/>
    </location>
</feature>
<dbReference type="GO" id="GO:0005886">
    <property type="term" value="C:plasma membrane"/>
    <property type="evidence" value="ECO:0007669"/>
    <property type="project" value="TreeGrafter"/>
</dbReference>
<accession>A0AAV3W8Z0</accession>
<gene>
    <name evidence="2" type="primary">creD</name>
    <name evidence="2" type="ORF">AJO04nite_05930</name>
</gene>
<dbReference type="Proteomes" id="UP000321274">
    <property type="component" value="Unassembled WGS sequence"/>
</dbReference>
<feature type="transmembrane region" description="Helical" evidence="1">
    <location>
        <begin position="378"/>
        <end position="398"/>
    </location>
</feature>
<proteinExistence type="predicted"/>
<dbReference type="NCBIfam" id="NF008712">
    <property type="entry name" value="PRK11715.1-1"/>
    <property type="match status" value="1"/>
</dbReference>
<keyword evidence="1" id="KW-0472">Membrane</keyword>
<evidence type="ECO:0000313" key="2">
    <source>
        <dbReference type="EMBL" id="GEK43335.1"/>
    </source>
</evidence>
<protein>
    <submittedName>
        <fullName evidence="2">Membrane protein</fullName>
    </submittedName>
</protein>
<feature type="transmembrane region" description="Helical" evidence="1">
    <location>
        <begin position="12"/>
        <end position="31"/>
    </location>
</feature>